<protein>
    <submittedName>
        <fullName evidence="1">Uncharacterized protein</fullName>
    </submittedName>
</protein>
<gene>
    <name evidence="1" type="ORF">Tci_932009</name>
</gene>
<sequence length="32" mass="3237">LATATMPWAASGAIAARAAAKCWSNCGMLRGQ</sequence>
<name>A0A699XP43_TANCI</name>
<dbReference type="AlphaFoldDB" id="A0A699XP43"/>
<accession>A0A699XP43</accession>
<feature type="non-terminal residue" evidence="1">
    <location>
        <position position="1"/>
    </location>
</feature>
<evidence type="ECO:0000313" key="1">
    <source>
        <dbReference type="EMBL" id="GFD60040.1"/>
    </source>
</evidence>
<dbReference type="EMBL" id="BKCJ011872670">
    <property type="protein sequence ID" value="GFD60040.1"/>
    <property type="molecule type" value="Genomic_DNA"/>
</dbReference>
<comment type="caution">
    <text evidence="1">The sequence shown here is derived from an EMBL/GenBank/DDBJ whole genome shotgun (WGS) entry which is preliminary data.</text>
</comment>
<reference evidence="1" key="1">
    <citation type="journal article" date="2019" name="Sci. Rep.">
        <title>Draft genome of Tanacetum cinerariifolium, the natural source of mosquito coil.</title>
        <authorList>
            <person name="Yamashiro T."/>
            <person name="Shiraishi A."/>
            <person name="Satake H."/>
            <person name="Nakayama K."/>
        </authorList>
    </citation>
    <scope>NUCLEOTIDE SEQUENCE</scope>
</reference>
<proteinExistence type="predicted"/>
<organism evidence="1">
    <name type="scientific">Tanacetum cinerariifolium</name>
    <name type="common">Dalmatian daisy</name>
    <name type="synonym">Chrysanthemum cinerariifolium</name>
    <dbReference type="NCBI Taxonomy" id="118510"/>
    <lineage>
        <taxon>Eukaryota</taxon>
        <taxon>Viridiplantae</taxon>
        <taxon>Streptophyta</taxon>
        <taxon>Embryophyta</taxon>
        <taxon>Tracheophyta</taxon>
        <taxon>Spermatophyta</taxon>
        <taxon>Magnoliopsida</taxon>
        <taxon>eudicotyledons</taxon>
        <taxon>Gunneridae</taxon>
        <taxon>Pentapetalae</taxon>
        <taxon>asterids</taxon>
        <taxon>campanulids</taxon>
        <taxon>Asterales</taxon>
        <taxon>Asteraceae</taxon>
        <taxon>Asteroideae</taxon>
        <taxon>Anthemideae</taxon>
        <taxon>Anthemidinae</taxon>
        <taxon>Tanacetum</taxon>
    </lineage>
</organism>